<dbReference type="PATRIC" id="fig|927704.6.peg.3265"/>
<sequence>MIIKAYPNAVWDSELNSYIEYGEYDDKYYSFEHLGKFFYCKDYKWYETTELIDIRDIYLEADNPNTPEDITVTYHGKPLGDFILCEYDGPGPRME</sequence>
<dbReference type="OrthoDB" id="9886754at2"/>
<protein>
    <submittedName>
        <fullName evidence="1">Uncharacterized protein</fullName>
    </submittedName>
</protein>
<dbReference type="KEGG" id="sri:SELR_pSRC200700"/>
<keyword evidence="1" id="KW-0614">Plasmid</keyword>
<proteinExistence type="predicted"/>
<dbReference type="RefSeq" id="WP_014430955.1">
    <property type="nucleotide sequence ID" value="NC_017076.1"/>
</dbReference>
<dbReference type="EMBL" id="AP012293">
    <property type="protein sequence ID" value="BAL84604.1"/>
    <property type="molecule type" value="Genomic_DNA"/>
</dbReference>
<organism evidence="1 2">
    <name type="scientific">Selenomonas ruminantium subsp. lactilytica (strain NBRC 103574 / TAM6421)</name>
    <dbReference type="NCBI Taxonomy" id="927704"/>
    <lineage>
        <taxon>Bacteria</taxon>
        <taxon>Bacillati</taxon>
        <taxon>Bacillota</taxon>
        <taxon>Negativicutes</taxon>
        <taxon>Selenomonadales</taxon>
        <taxon>Selenomonadaceae</taxon>
        <taxon>Selenomonas</taxon>
    </lineage>
</organism>
<evidence type="ECO:0000313" key="2">
    <source>
        <dbReference type="Proteomes" id="UP000007887"/>
    </source>
</evidence>
<dbReference type="AlphaFoldDB" id="I0GV17"/>
<geneLocation type="plasmid" evidence="1 2">
    <name>pSRC2</name>
</geneLocation>
<accession>I0GV17</accession>
<dbReference type="Proteomes" id="UP000007887">
    <property type="component" value="Plasmid pSRC2"/>
</dbReference>
<dbReference type="HOGENOM" id="CLU_2371183_0_0_9"/>
<reference evidence="1 2" key="1">
    <citation type="submission" date="2011-10" db="EMBL/GenBank/DDBJ databases">
        <title>Whole genome sequence of Selenomonas ruminantium subsp. lactilytica TAM6421.</title>
        <authorList>
            <person name="Oguchi A."/>
            <person name="Ankai A."/>
            <person name="Kaneko J."/>
            <person name="Yamada-Narita S."/>
            <person name="Fukui S."/>
            <person name="Takahashi M."/>
            <person name="Onodera T."/>
            <person name="Kojima S."/>
            <person name="Fushimi T."/>
            <person name="Abe N."/>
            <person name="Kamio Y."/>
            <person name="Yamazaki S."/>
            <person name="Fujita N."/>
        </authorList>
    </citation>
    <scope>NUCLEOTIDE SEQUENCE [LARGE SCALE GENOMIC DNA]</scope>
    <source>
        <strain evidence="2">NBRC 103574 / TAM6421</strain>
        <plasmid evidence="1 2">pSRC2</plasmid>
    </source>
</reference>
<name>I0GV17_SELRL</name>
<evidence type="ECO:0000313" key="1">
    <source>
        <dbReference type="EMBL" id="BAL84604.1"/>
    </source>
</evidence>
<gene>
    <name evidence="1" type="ordered locus">SELR_pSRC200700</name>
</gene>